<comment type="caution">
    <text evidence="2">The sequence shown here is derived from an EMBL/GenBank/DDBJ whole genome shotgun (WGS) entry which is preliminary data.</text>
</comment>
<dbReference type="Proteomes" id="UP000604825">
    <property type="component" value="Unassembled WGS sequence"/>
</dbReference>
<dbReference type="EMBL" id="CAJGYO010000009">
    <property type="protein sequence ID" value="CAD6253326.1"/>
    <property type="molecule type" value="Genomic_DNA"/>
</dbReference>
<keyword evidence="3" id="KW-1185">Reference proteome</keyword>
<proteinExistence type="predicted"/>
<gene>
    <name evidence="2" type="ORF">NCGR_LOCUS36956</name>
</gene>
<feature type="compositionally biased region" description="Low complexity" evidence="1">
    <location>
        <begin position="52"/>
        <end position="68"/>
    </location>
</feature>
<name>A0A811Q7W8_9POAL</name>
<evidence type="ECO:0000313" key="2">
    <source>
        <dbReference type="EMBL" id="CAD6253326.1"/>
    </source>
</evidence>
<feature type="compositionally biased region" description="Basic and acidic residues" evidence="1">
    <location>
        <begin position="107"/>
        <end position="120"/>
    </location>
</feature>
<reference evidence="2" key="1">
    <citation type="submission" date="2020-10" db="EMBL/GenBank/DDBJ databases">
        <authorList>
            <person name="Han B."/>
            <person name="Lu T."/>
            <person name="Zhao Q."/>
            <person name="Huang X."/>
            <person name="Zhao Y."/>
        </authorList>
    </citation>
    <scope>NUCLEOTIDE SEQUENCE</scope>
</reference>
<evidence type="ECO:0000313" key="3">
    <source>
        <dbReference type="Proteomes" id="UP000604825"/>
    </source>
</evidence>
<feature type="region of interest" description="Disordered" evidence="1">
    <location>
        <begin position="49"/>
        <end position="120"/>
    </location>
</feature>
<feature type="compositionally biased region" description="Basic and acidic residues" evidence="1">
    <location>
        <begin position="85"/>
        <end position="97"/>
    </location>
</feature>
<accession>A0A811Q7W8</accession>
<evidence type="ECO:0000256" key="1">
    <source>
        <dbReference type="SAM" id="MobiDB-lite"/>
    </source>
</evidence>
<sequence length="120" mass="12520">MEDEDEEVLVVTTMCLSVADDDALLNQAGESIQHGVVASTLTRAVAAATESADTPENTAAEADATAAAVSVGKSAGRGRSGLGGHEAHRGDDPREVPRGPAQRARSRREAEEVIQEVLRE</sequence>
<dbReference type="AlphaFoldDB" id="A0A811Q7W8"/>
<organism evidence="2 3">
    <name type="scientific">Miscanthus lutarioriparius</name>
    <dbReference type="NCBI Taxonomy" id="422564"/>
    <lineage>
        <taxon>Eukaryota</taxon>
        <taxon>Viridiplantae</taxon>
        <taxon>Streptophyta</taxon>
        <taxon>Embryophyta</taxon>
        <taxon>Tracheophyta</taxon>
        <taxon>Spermatophyta</taxon>
        <taxon>Magnoliopsida</taxon>
        <taxon>Liliopsida</taxon>
        <taxon>Poales</taxon>
        <taxon>Poaceae</taxon>
        <taxon>PACMAD clade</taxon>
        <taxon>Panicoideae</taxon>
        <taxon>Andropogonodae</taxon>
        <taxon>Andropogoneae</taxon>
        <taxon>Saccharinae</taxon>
        <taxon>Miscanthus</taxon>
    </lineage>
</organism>
<protein>
    <submittedName>
        <fullName evidence="2">Uncharacterized protein</fullName>
    </submittedName>
</protein>